<keyword evidence="1" id="KW-0472">Membrane</keyword>
<evidence type="ECO:0008006" key="4">
    <source>
        <dbReference type="Google" id="ProtNLM"/>
    </source>
</evidence>
<keyword evidence="3" id="KW-1185">Reference proteome</keyword>
<gene>
    <name evidence="2" type="ORF">SAMN05421820_11552</name>
</gene>
<keyword evidence="1" id="KW-1133">Transmembrane helix</keyword>
<name>A0A1H0JR62_9SPHI</name>
<organism evidence="2 3">
    <name type="scientific">Pedobacter steynii</name>
    <dbReference type="NCBI Taxonomy" id="430522"/>
    <lineage>
        <taxon>Bacteria</taxon>
        <taxon>Pseudomonadati</taxon>
        <taxon>Bacteroidota</taxon>
        <taxon>Sphingobacteriia</taxon>
        <taxon>Sphingobacteriales</taxon>
        <taxon>Sphingobacteriaceae</taxon>
        <taxon>Pedobacter</taxon>
    </lineage>
</organism>
<dbReference type="RefSeq" id="WP_074612603.1">
    <property type="nucleotide sequence ID" value="NZ_FNGY01000015.1"/>
</dbReference>
<keyword evidence="1" id="KW-0812">Transmembrane</keyword>
<feature type="transmembrane region" description="Helical" evidence="1">
    <location>
        <begin position="21"/>
        <end position="44"/>
    </location>
</feature>
<feature type="transmembrane region" description="Helical" evidence="1">
    <location>
        <begin position="64"/>
        <end position="85"/>
    </location>
</feature>
<dbReference type="Proteomes" id="UP000183200">
    <property type="component" value="Unassembled WGS sequence"/>
</dbReference>
<reference evidence="3" key="1">
    <citation type="submission" date="2016-10" db="EMBL/GenBank/DDBJ databases">
        <authorList>
            <person name="Varghese N."/>
            <person name="Submissions S."/>
        </authorList>
    </citation>
    <scope>NUCLEOTIDE SEQUENCE [LARGE SCALE GENOMIC DNA]</scope>
    <source>
        <strain evidence="3">DSM 19110</strain>
    </source>
</reference>
<dbReference type="EMBL" id="FNGY01000015">
    <property type="protein sequence ID" value="SDO46295.1"/>
    <property type="molecule type" value="Genomic_DNA"/>
</dbReference>
<proteinExistence type="predicted"/>
<sequence>MTNTFFKTFSAEQYKLSKNREIFGVLLLPVLLVFMVDGYIIYKANTEVFAESLTNPWVVLLGRYVFQFYNLLYPILVAIFVYACCDIEYKNNNYKILFTIPISKTEIFFSKALFITLVILFSVILPYLAFLLSGYFLSVMYPEIGFQNYDYREVIFYTFFKLFIALSAISMIQLSISLALNSFIYPIGFSMFMVVFSIVVARKEFSDFIPYTGTYKSFENILSENNSFARLDYSNIVMMILFLLASYYLFKRKRII</sequence>
<evidence type="ECO:0000256" key="1">
    <source>
        <dbReference type="SAM" id="Phobius"/>
    </source>
</evidence>
<dbReference type="AlphaFoldDB" id="A0A1H0JR62"/>
<protein>
    <recommendedName>
        <fullName evidence="4">ABC transporter permease</fullName>
    </recommendedName>
</protein>
<feature type="transmembrane region" description="Helical" evidence="1">
    <location>
        <begin position="112"/>
        <end position="135"/>
    </location>
</feature>
<feature type="transmembrane region" description="Helical" evidence="1">
    <location>
        <begin position="155"/>
        <end position="176"/>
    </location>
</feature>
<evidence type="ECO:0000313" key="3">
    <source>
        <dbReference type="Proteomes" id="UP000183200"/>
    </source>
</evidence>
<dbReference type="OrthoDB" id="1066567at2"/>
<feature type="transmembrane region" description="Helical" evidence="1">
    <location>
        <begin position="233"/>
        <end position="250"/>
    </location>
</feature>
<dbReference type="Pfam" id="PF12730">
    <property type="entry name" value="ABC2_membrane_4"/>
    <property type="match status" value="1"/>
</dbReference>
<feature type="transmembrane region" description="Helical" evidence="1">
    <location>
        <begin position="183"/>
        <end position="201"/>
    </location>
</feature>
<evidence type="ECO:0000313" key="2">
    <source>
        <dbReference type="EMBL" id="SDO46295.1"/>
    </source>
</evidence>
<dbReference type="CDD" id="cd21809">
    <property type="entry name" value="ABC-2_lan_permease-like"/>
    <property type="match status" value="1"/>
</dbReference>
<accession>A0A1H0JR62</accession>